<sequence length="100" mass="11459">MEKPSNRDMKSLSDMPKPIIIIEIIGIILLVVAYLYINQYMTSPQWLGTYTGQLTLVVLGVICMIPPAIHIVWRAIYRLTFLGIDHQSTKSKQKKENNNK</sequence>
<reference evidence="3 5" key="3">
    <citation type="submission" date="2020-12" db="EMBL/GenBank/DDBJ databases">
        <title>Enhanced detection system for hospital associated transmission using whole genome sequencing surveillance.</title>
        <authorList>
            <person name="Harrison L.H."/>
            <person name="Van Tyne D."/>
            <person name="Marsh J.W."/>
            <person name="Griffith M.P."/>
            <person name="Snyder D.J."/>
            <person name="Cooper V.S."/>
            <person name="Mustapha M."/>
        </authorList>
    </citation>
    <scope>NUCLEOTIDE SEQUENCE [LARGE SCALE GENOMIC DNA]</scope>
    <source>
        <strain evidence="3 5">PR00195</strain>
    </source>
</reference>
<protein>
    <submittedName>
        <fullName evidence="3">YbjC family protein</fullName>
    </submittedName>
</protein>
<reference evidence="2" key="2">
    <citation type="submission" date="2015-06" db="EMBL/GenBank/DDBJ databases">
        <authorList>
            <person name="Urmite Genomes Urmite Genomes"/>
        </authorList>
    </citation>
    <scope>NUCLEOTIDE SEQUENCE [LARGE SCALE GENOMIC DNA]</scope>
    <source>
        <strain evidence="2">CSUR P1867</strain>
    </source>
</reference>
<dbReference type="Proteomes" id="UP000619976">
    <property type="component" value="Unassembled WGS sequence"/>
</dbReference>
<name>A0A0G4Q1F7_9GAMM</name>
<feature type="transmembrane region" description="Helical" evidence="1">
    <location>
        <begin position="57"/>
        <end position="77"/>
    </location>
</feature>
<reference evidence="4" key="1">
    <citation type="submission" date="2015-06" db="EMBL/GenBank/DDBJ databases">
        <authorList>
            <person name="Urmite Genomes"/>
        </authorList>
    </citation>
    <scope>NUCLEOTIDE SEQUENCE [LARGE SCALE GENOMIC DNA]</scope>
    <source>
        <strain evidence="4">CSUR P1867</strain>
    </source>
</reference>
<dbReference type="EMBL" id="CVRY01000001">
    <property type="protein sequence ID" value="CRL59486.1"/>
    <property type="molecule type" value="Genomic_DNA"/>
</dbReference>
<keyword evidence="5" id="KW-1185">Reference proteome</keyword>
<dbReference type="AlphaFoldDB" id="A0A0G4Q1F7"/>
<evidence type="ECO:0000256" key="1">
    <source>
        <dbReference type="SAM" id="Phobius"/>
    </source>
</evidence>
<dbReference type="Pfam" id="PF07214">
    <property type="entry name" value="DUF1418"/>
    <property type="match status" value="1"/>
</dbReference>
<accession>A0A0G4Q1F7</accession>
<evidence type="ECO:0000313" key="2">
    <source>
        <dbReference type="EMBL" id="CRL59486.1"/>
    </source>
</evidence>
<evidence type="ECO:0000313" key="4">
    <source>
        <dbReference type="Proteomes" id="UP000183920"/>
    </source>
</evidence>
<dbReference type="InterPro" id="IPR010815">
    <property type="entry name" value="DUF1418"/>
</dbReference>
<evidence type="ECO:0000313" key="3">
    <source>
        <dbReference type="EMBL" id="MBJ2118011.1"/>
    </source>
</evidence>
<keyword evidence="1" id="KW-0812">Transmembrane</keyword>
<dbReference type="NCBIfam" id="NF007887">
    <property type="entry name" value="PRK10591.2-1"/>
    <property type="match status" value="1"/>
</dbReference>
<feature type="transmembrane region" description="Helical" evidence="1">
    <location>
        <begin position="20"/>
        <end position="37"/>
    </location>
</feature>
<dbReference type="EMBL" id="JAEKCB010000004">
    <property type="protein sequence ID" value="MBJ2118011.1"/>
    <property type="molecule type" value="Genomic_DNA"/>
</dbReference>
<proteinExistence type="predicted"/>
<gene>
    <name evidence="2" type="ORF">BN1804_00465</name>
    <name evidence="3" type="ORF">JFQ69_10095</name>
</gene>
<dbReference type="GeneID" id="76522321"/>
<dbReference type="Proteomes" id="UP000183920">
    <property type="component" value="Unassembled WGS sequence"/>
</dbReference>
<organism evidence="2 4">
    <name type="scientific">Proteus penneri</name>
    <dbReference type="NCBI Taxonomy" id="102862"/>
    <lineage>
        <taxon>Bacteria</taxon>
        <taxon>Pseudomonadati</taxon>
        <taxon>Pseudomonadota</taxon>
        <taxon>Gammaproteobacteria</taxon>
        <taxon>Enterobacterales</taxon>
        <taxon>Morganellaceae</taxon>
        <taxon>Proteus</taxon>
    </lineage>
</organism>
<keyword evidence="1" id="KW-0472">Membrane</keyword>
<evidence type="ECO:0000313" key="5">
    <source>
        <dbReference type="Proteomes" id="UP000619976"/>
    </source>
</evidence>
<keyword evidence="1" id="KW-1133">Transmembrane helix</keyword>
<dbReference type="RefSeq" id="WP_072062830.1">
    <property type="nucleotide sequence ID" value="NZ_CAXOKJ010000006.1"/>
</dbReference>